<dbReference type="Proteomes" id="UP001230005">
    <property type="component" value="Unassembled WGS sequence"/>
</dbReference>
<name>A0ABU0A4W9_9BACI</name>
<comment type="similarity">
    <text evidence="1">Belongs to the phosphate/phosphite/phosphonate binding protein family.</text>
</comment>
<feature type="chain" id="PRO_5046628038" evidence="3">
    <location>
        <begin position="25"/>
        <end position="321"/>
    </location>
</feature>
<dbReference type="SUPFAM" id="SSF53850">
    <property type="entry name" value="Periplasmic binding protein-like II"/>
    <property type="match status" value="1"/>
</dbReference>
<feature type="signal peptide" evidence="3">
    <location>
        <begin position="1"/>
        <end position="24"/>
    </location>
</feature>
<protein>
    <submittedName>
        <fullName evidence="4">Phosphonate transport system substrate-binding protein</fullName>
    </submittedName>
</protein>
<dbReference type="EMBL" id="JAUSUG010000033">
    <property type="protein sequence ID" value="MDQ0257723.1"/>
    <property type="molecule type" value="Genomic_DNA"/>
</dbReference>
<reference evidence="4 5" key="1">
    <citation type="submission" date="2023-07" db="EMBL/GenBank/DDBJ databases">
        <title>Genomic Encyclopedia of Type Strains, Phase IV (KMG-IV): sequencing the most valuable type-strain genomes for metagenomic binning, comparative biology and taxonomic classification.</title>
        <authorList>
            <person name="Goeker M."/>
        </authorList>
    </citation>
    <scope>NUCLEOTIDE SEQUENCE [LARGE SCALE GENOMIC DNA]</scope>
    <source>
        <strain evidence="4 5">DSM 9768</strain>
    </source>
</reference>
<keyword evidence="5" id="KW-1185">Reference proteome</keyword>
<dbReference type="PROSITE" id="PS51257">
    <property type="entry name" value="PROKAR_LIPOPROTEIN"/>
    <property type="match status" value="1"/>
</dbReference>
<dbReference type="Pfam" id="PF12974">
    <property type="entry name" value="Phosphonate-bd"/>
    <property type="match status" value="1"/>
</dbReference>
<evidence type="ECO:0000256" key="2">
    <source>
        <dbReference type="ARBA" id="ARBA00022729"/>
    </source>
</evidence>
<dbReference type="NCBIfam" id="TIGR01098">
    <property type="entry name" value="3A0109s03R"/>
    <property type="match status" value="1"/>
</dbReference>
<organism evidence="4 5">
    <name type="scientific">Evansella vedderi</name>
    <dbReference type="NCBI Taxonomy" id="38282"/>
    <lineage>
        <taxon>Bacteria</taxon>
        <taxon>Bacillati</taxon>
        <taxon>Bacillota</taxon>
        <taxon>Bacilli</taxon>
        <taxon>Bacillales</taxon>
        <taxon>Bacillaceae</taxon>
        <taxon>Evansella</taxon>
    </lineage>
</organism>
<dbReference type="PANTHER" id="PTHR35841:SF1">
    <property type="entry name" value="PHOSPHONATES-BINDING PERIPLASMIC PROTEIN"/>
    <property type="match status" value="1"/>
</dbReference>
<proteinExistence type="inferred from homology"/>
<dbReference type="InterPro" id="IPR005770">
    <property type="entry name" value="PhnD"/>
</dbReference>
<evidence type="ECO:0000256" key="3">
    <source>
        <dbReference type="SAM" id="SignalP"/>
    </source>
</evidence>
<dbReference type="CDD" id="cd01071">
    <property type="entry name" value="PBP2_PhnD_like"/>
    <property type="match status" value="1"/>
</dbReference>
<keyword evidence="2 3" id="KW-0732">Signal</keyword>
<evidence type="ECO:0000313" key="5">
    <source>
        <dbReference type="Proteomes" id="UP001230005"/>
    </source>
</evidence>
<evidence type="ECO:0000313" key="4">
    <source>
        <dbReference type="EMBL" id="MDQ0257723.1"/>
    </source>
</evidence>
<comment type="caution">
    <text evidence="4">The sequence shown here is derived from an EMBL/GenBank/DDBJ whole genome shotgun (WGS) entry which is preliminary data.</text>
</comment>
<accession>A0ABU0A4W9</accession>
<sequence>MKDKVKGLLIVLILLLLMALVACGSSTTSEEVDEINEEQQTNDQDNVNETKVDYGIDELVISFTPEADPINLELEKDGLASYLADELGIKVKAQVDADYTATVEAMRAGHAHIATNLSPVQAALANKMANAHLVLKEERNGQSFYHSKFWVLKDSGMETIEDLEGKTVAFNDPLSGSGYLMPVAKLISEGLAEDADDLHNFFSQVYFAGGTELSLRALIEGTVDVAGVSENGPGVFLTEEEREKITYVAQSDPMPRHAIAVSGELPDELVGKITEAFLKLNEAEYNELLQGLYGWTKVVPADVELYLPLIDKAQNAGILGE</sequence>
<dbReference type="RefSeq" id="WP_307331901.1">
    <property type="nucleotide sequence ID" value="NZ_JAUSUG010000033.1"/>
</dbReference>
<evidence type="ECO:0000256" key="1">
    <source>
        <dbReference type="ARBA" id="ARBA00007162"/>
    </source>
</evidence>
<dbReference type="Gene3D" id="3.40.190.10">
    <property type="entry name" value="Periplasmic binding protein-like II"/>
    <property type="match status" value="2"/>
</dbReference>
<gene>
    <name evidence="4" type="ORF">J2S74_005185</name>
</gene>
<dbReference type="PANTHER" id="PTHR35841">
    <property type="entry name" value="PHOSPHONATES-BINDING PERIPLASMIC PROTEIN"/>
    <property type="match status" value="1"/>
</dbReference>